<accession>A0A8J2JF68</accession>
<dbReference type="InterPro" id="IPR048024">
    <property type="entry name" value="Fxna-like_M28_dom"/>
</dbReference>
<name>A0A8J2JF68_9HEXA</name>
<evidence type="ECO:0000256" key="1">
    <source>
        <dbReference type="ARBA" id="ARBA00001947"/>
    </source>
</evidence>
<comment type="subcellular location">
    <subcellularLocation>
        <location evidence="2">Endoplasmic reticulum membrane</location>
        <topology evidence="2">Multi-pass membrane protein</topology>
    </subcellularLocation>
</comment>
<keyword evidence="5 15" id="KW-0812">Transmembrane</keyword>
<dbReference type="InterPro" id="IPR007484">
    <property type="entry name" value="Peptidase_M28"/>
</dbReference>
<evidence type="ECO:0000256" key="2">
    <source>
        <dbReference type="ARBA" id="ARBA00004477"/>
    </source>
</evidence>
<keyword evidence="18" id="KW-1185">Reference proteome</keyword>
<dbReference type="EMBL" id="CAJVCH010032875">
    <property type="protein sequence ID" value="CAG7712882.1"/>
    <property type="molecule type" value="Genomic_DNA"/>
</dbReference>
<sequence length="457" mass="50469">MPDYQIPVQKINHQFTHYNLVKNGRGKIWNDYLNNYSLDIDVQKASGTFQTGYYNSVYMDVTNVVAKLEPKNANLKTTNSILLNCHFDAFPGSLGATDDFVNCVSILEVIEVVYKYGGSVLQNPIVCLFNGAEEIGLGGSHGFVAAKNGIGHPWSKNLKGFINLDAIGAGGREILFQTAGGNNWLLKSYAKAAKHPFASVLGEEAFEFGLIAAGTDFKIFMKFGSIPGLDMAFIENGWVYHTKLDNVAEVSPGSIQHLGDNLLGLVEHIGNLDFESVQTENIETTSIFFDVFGLFVVYYTKPVGIWINVVVAATFISIAFQDIESSWNWRPSIKIKKRVSIMLLSSVVAWSAAVGAGALSGAFLNLLGYYRPFHSYPYLAIILFGLPAVLAQILTYSMIFEGSQKKSWLAGKFTFAILLLFVSFVIRSAYVLAIEVIFATFALMSRRLLVKSKHHRI</sequence>
<feature type="non-terminal residue" evidence="17">
    <location>
        <position position="457"/>
    </location>
</feature>
<keyword evidence="9" id="KW-0862">Zinc</keyword>
<evidence type="ECO:0000256" key="11">
    <source>
        <dbReference type="ARBA" id="ARBA00023049"/>
    </source>
</evidence>
<keyword evidence="7" id="KW-0378">Hydrolase</keyword>
<keyword evidence="4" id="KW-0645">Protease</keyword>
<dbReference type="GO" id="GO:0006508">
    <property type="term" value="P:proteolysis"/>
    <property type="evidence" value="ECO:0007669"/>
    <property type="project" value="UniProtKB-KW"/>
</dbReference>
<evidence type="ECO:0000256" key="6">
    <source>
        <dbReference type="ARBA" id="ARBA00022723"/>
    </source>
</evidence>
<gene>
    <name evidence="17" type="ORF">AFUS01_LOCUS5178</name>
</gene>
<comment type="similarity">
    <text evidence="3">Belongs to the peptidase M28 family.</text>
</comment>
<evidence type="ECO:0000313" key="18">
    <source>
        <dbReference type="Proteomes" id="UP000708208"/>
    </source>
</evidence>
<evidence type="ECO:0000256" key="13">
    <source>
        <dbReference type="ARBA" id="ARBA00023180"/>
    </source>
</evidence>
<keyword evidence="8" id="KW-0256">Endoplasmic reticulum</keyword>
<dbReference type="GO" id="GO:0046872">
    <property type="term" value="F:metal ion binding"/>
    <property type="evidence" value="ECO:0007669"/>
    <property type="project" value="UniProtKB-KW"/>
</dbReference>
<dbReference type="Pfam" id="PF04389">
    <property type="entry name" value="Peptidase_M28"/>
    <property type="match status" value="1"/>
</dbReference>
<dbReference type="OrthoDB" id="76293at2759"/>
<evidence type="ECO:0000259" key="16">
    <source>
        <dbReference type="Pfam" id="PF04389"/>
    </source>
</evidence>
<evidence type="ECO:0000256" key="10">
    <source>
        <dbReference type="ARBA" id="ARBA00022989"/>
    </source>
</evidence>
<organism evidence="17 18">
    <name type="scientific">Allacma fusca</name>
    <dbReference type="NCBI Taxonomy" id="39272"/>
    <lineage>
        <taxon>Eukaryota</taxon>
        <taxon>Metazoa</taxon>
        <taxon>Ecdysozoa</taxon>
        <taxon>Arthropoda</taxon>
        <taxon>Hexapoda</taxon>
        <taxon>Collembola</taxon>
        <taxon>Symphypleona</taxon>
        <taxon>Sminthuridae</taxon>
        <taxon>Allacma</taxon>
    </lineage>
</organism>
<feature type="domain" description="Peptidase M28" evidence="16">
    <location>
        <begin position="63"/>
        <end position="265"/>
    </location>
</feature>
<dbReference type="CDD" id="cd03875">
    <property type="entry name" value="M28_Fxna_like"/>
    <property type="match status" value="1"/>
</dbReference>
<keyword evidence="12 15" id="KW-0472">Membrane</keyword>
<feature type="transmembrane region" description="Helical" evidence="15">
    <location>
        <begin position="341"/>
        <end position="364"/>
    </location>
</feature>
<dbReference type="PANTHER" id="PTHR12147:SF22">
    <property type="entry name" value="ENDOPLASMIC RETICULUM METALLOPEPTIDASE 1"/>
    <property type="match status" value="1"/>
</dbReference>
<reference evidence="17" key="1">
    <citation type="submission" date="2021-06" db="EMBL/GenBank/DDBJ databases">
        <authorList>
            <person name="Hodson N. C."/>
            <person name="Mongue J. A."/>
            <person name="Jaron S. K."/>
        </authorList>
    </citation>
    <scope>NUCLEOTIDE SEQUENCE</scope>
</reference>
<keyword evidence="11" id="KW-0482">Metalloprotease</keyword>
<comment type="cofactor">
    <cofactor evidence="1">
        <name>Zn(2+)</name>
        <dbReference type="ChEBI" id="CHEBI:29105"/>
    </cofactor>
</comment>
<feature type="transmembrane region" description="Helical" evidence="15">
    <location>
        <begin position="432"/>
        <end position="449"/>
    </location>
</feature>
<evidence type="ECO:0000256" key="4">
    <source>
        <dbReference type="ARBA" id="ARBA00022670"/>
    </source>
</evidence>
<evidence type="ECO:0000256" key="14">
    <source>
        <dbReference type="ARBA" id="ARBA00078796"/>
    </source>
</evidence>
<evidence type="ECO:0000256" key="15">
    <source>
        <dbReference type="SAM" id="Phobius"/>
    </source>
</evidence>
<evidence type="ECO:0000256" key="3">
    <source>
        <dbReference type="ARBA" id="ARBA00010918"/>
    </source>
</evidence>
<feature type="transmembrane region" description="Helical" evidence="15">
    <location>
        <begin position="376"/>
        <end position="396"/>
    </location>
</feature>
<dbReference type="GO" id="GO:0008235">
    <property type="term" value="F:metalloexopeptidase activity"/>
    <property type="evidence" value="ECO:0007669"/>
    <property type="project" value="InterPro"/>
</dbReference>
<dbReference type="InterPro" id="IPR045175">
    <property type="entry name" value="M28_fam"/>
</dbReference>
<evidence type="ECO:0000256" key="9">
    <source>
        <dbReference type="ARBA" id="ARBA00022833"/>
    </source>
</evidence>
<feature type="transmembrane region" description="Helical" evidence="15">
    <location>
        <begin position="303"/>
        <end position="320"/>
    </location>
</feature>
<evidence type="ECO:0000256" key="12">
    <source>
        <dbReference type="ARBA" id="ARBA00023136"/>
    </source>
</evidence>
<dbReference type="PANTHER" id="PTHR12147">
    <property type="entry name" value="METALLOPEPTIDASE M28 FAMILY MEMBER"/>
    <property type="match status" value="1"/>
</dbReference>
<dbReference type="Proteomes" id="UP000708208">
    <property type="component" value="Unassembled WGS sequence"/>
</dbReference>
<evidence type="ECO:0000256" key="5">
    <source>
        <dbReference type="ARBA" id="ARBA00022692"/>
    </source>
</evidence>
<dbReference type="GO" id="GO:0005789">
    <property type="term" value="C:endoplasmic reticulum membrane"/>
    <property type="evidence" value="ECO:0007669"/>
    <property type="project" value="UniProtKB-SubCell"/>
</dbReference>
<keyword evidence="13" id="KW-0325">Glycoprotein</keyword>
<keyword evidence="10 15" id="KW-1133">Transmembrane helix</keyword>
<evidence type="ECO:0000256" key="7">
    <source>
        <dbReference type="ARBA" id="ARBA00022801"/>
    </source>
</evidence>
<evidence type="ECO:0000313" key="17">
    <source>
        <dbReference type="EMBL" id="CAG7712882.1"/>
    </source>
</evidence>
<evidence type="ECO:0000256" key="8">
    <source>
        <dbReference type="ARBA" id="ARBA00022824"/>
    </source>
</evidence>
<dbReference type="FunFam" id="3.40.630.10:FF:000008">
    <property type="entry name" value="Endoplasmic reticulum metallopeptidase 1"/>
    <property type="match status" value="1"/>
</dbReference>
<feature type="transmembrane region" description="Helical" evidence="15">
    <location>
        <begin position="408"/>
        <end position="426"/>
    </location>
</feature>
<dbReference type="AlphaFoldDB" id="A0A8J2JF68"/>
<protein>
    <recommendedName>
        <fullName evidence="14">FXNA-like protease</fullName>
    </recommendedName>
</protein>
<keyword evidence="6" id="KW-0479">Metal-binding</keyword>
<comment type="caution">
    <text evidence="17">The sequence shown here is derived from an EMBL/GenBank/DDBJ whole genome shotgun (WGS) entry which is preliminary data.</text>
</comment>
<proteinExistence type="inferred from homology"/>